<keyword evidence="1" id="KW-0472">Membrane</keyword>
<organism evidence="2 3">
    <name type="scientific">Fragilariopsis cylindrus CCMP1102</name>
    <dbReference type="NCBI Taxonomy" id="635003"/>
    <lineage>
        <taxon>Eukaryota</taxon>
        <taxon>Sar</taxon>
        <taxon>Stramenopiles</taxon>
        <taxon>Ochrophyta</taxon>
        <taxon>Bacillariophyta</taxon>
        <taxon>Bacillariophyceae</taxon>
        <taxon>Bacillariophycidae</taxon>
        <taxon>Bacillariales</taxon>
        <taxon>Bacillariaceae</taxon>
        <taxon>Fragilariopsis</taxon>
    </lineage>
</organism>
<dbReference type="InParanoid" id="A0A1E7EMG6"/>
<dbReference type="OrthoDB" id="46902at2759"/>
<evidence type="ECO:0000313" key="2">
    <source>
        <dbReference type="EMBL" id="OEU07091.1"/>
    </source>
</evidence>
<evidence type="ECO:0000313" key="3">
    <source>
        <dbReference type="Proteomes" id="UP000095751"/>
    </source>
</evidence>
<dbReference type="Proteomes" id="UP000095751">
    <property type="component" value="Unassembled WGS sequence"/>
</dbReference>
<protein>
    <submittedName>
        <fullName evidence="2">Uncharacterized protein</fullName>
    </submittedName>
</protein>
<gene>
    <name evidence="2" type="ORF">FRACYDRAFT_252047</name>
</gene>
<sequence>MTGGLTEWISHVLYIGASMTSELLTKQFNLDNWITSNSQDMIGWRTLEITHIVTYGFISAIGAIEWLFLSFVMVLIHISVKRWRRNVDTTTFGACWNALGLFIALMCILEFVAEVLRLDGFKTFGQIAFWYSGVNRLLLIPTWLILLGLRLPYAGVKLNQQAHMRDQVEPLTGGD</sequence>
<reference evidence="2 3" key="1">
    <citation type="submission" date="2016-09" db="EMBL/GenBank/DDBJ databases">
        <title>Extensive genetic diversity and differential bi-allelic expression allows diatom success in the polar Southern Ocean.</title>
        <authorList>
            <consortium name="DOE Joint Genome Institute"/>
            <person name="Mock T."/>
            <person name="Otillar R.P."/>
            <person name="Strauss J."/>
            <person name="Dupont C."/>
            <person name="Frickenhaus S."/>
            <person name="Maumus F."/>
            <person name="Mcmullan M."/>
            <person name="Sanges R."/>
            <person name="Schmutz J."/>
            <person name="Toseland A."/>
            <person name="Valas R."/>
            <person name="Veluchamy A."/>
            <person name="Ward B.J."/>
            <person name="Allen A."/>
            <person name="Barry K."/>
            <person name="Falciatore A."/>
            <person name="Ferrante M."/>
            <person name="Fortunato A.E."/>
            <person name="Gloeckner G."/>
            <person name="Gruber A."/>
            <person name="Hipkin R."/>
            <person name="Janech M."/>
            <person name="Kroth P."/>
            <person name="Leese F."/>
            <person name="Lindquist E."/>
            <person name="Lyon B.R."/>
            <person name="Martin J."/>
            <person name="Mayer C."/>
            <person name="Parker M."/>
            <person name="Quesneville H."/>
            <person name="Raymond J."/>
            <person name="Uhlig C."/>
            <person name="Valentin K.U."/>
            <person name="Worden A.Z."/>
            <person name="Armbrust E.V."/>
            <person name="Bowler C."/>
            <person name="Green B."/>
            <person name="Moulton V."/>
            <person name="Van Oosterhout C."/>
            <person name="Grigoriev I."/>
        </authorList>
    </citation>
    <scope>NUCLEOTIDE SEQUENCE [LARGE SCALE GENOMIC DNA]</scope>
    <source>
        <strain evidence="2 3">CCMP1102</strain>
    </source>
</reference>
<keyword evidence="3" id="KW-1185">Reference proteome</keyword>
<dbReference type="EMBL" id="KV784391">
    <property type="protein sequence ID" value="OEU07091.1"/>
    <property type="molecule type" value="Genomic_DNA"/>
</dbReference>
<proteinExistence type="predicted"/>
<evidence type="ECO:0000256" key="1">
    <source>
        <dbReference type="SAM" id="Phobius"/>
    </source>
</evidence>
<accession>A0A1E7EMG6</accession>
<name>A0A1E7EMG6_9STRA</name>
<dbReference type="KEGG" id="fcy:FRACYDRAFT_252047"/>
<dbReference type="AlphaFoldDB" id="A0A1E7EMG6"/>
<feature type="transmembrane region" description="Helical" evidence="1">
    <location>
        <begin position="92"/>
        <end position="116"/>
    </location>
</feature>
<keyword evidence="1" id="KW-1133">Transmembrane helix</keyword>
<keyword evidence="1" id="KW-0812">Transmembrane</keyword>
<feature type="transmembrane region" description="Helical" evidence="1">
    <location>
        <begin position="52"/>
        <end position="80"/>
    </location>
</feature>
<feature type="transmembrane region" description="Helical" evidence="1">
    <location>
        <begin position="128"/>
        <end position="149"/>
    </location>
</feature>